<dbReference type="PIRSF" id="PIRSF037618">
    <property type="entry name" value="RNA_Mtase_bacteria_prd"/>
    <property type="match status" value="1"/>
</dbReference>
<dbReference type="Gene3D" id="3.30.750.80">
    <property type="entry name" value="RNA methyltransferase domain (HRMD) like"/>
    <property type="match status" value="1"/>
</dbReference>
<dbReference type="PANTHER" id="PTHR47313">
    <property type="entry name" value="RIBOSOMAL RNA LARGE SUBUNIT METHYLTRANSFERASE K/L"/>
    <property type="match status" value="1"/>
</dbReference>
<dbReference type="NCBIfam" id="NF008748">
    <property type="entry name" value="PRK11783.1"/>
    <property type="match status" value="1"/>
</dbReference>
<keyword evidence="1 6" id="KW-0963">Cytoplasm</keyword>
<keyword evidence="2 6" id="KW-0698">rRNA processing</keyword>
<comment type="subcellular location">
    <subcellularLocation>
        <location evidence="6">Cytoplasm</location>
    </subcellularLocation>
</comment>
<keyword evidence="5 6" id="KW-0949">S-adenosyl-L-methionine</keyword>
<dbReference type="CDD" id="cd11715">
    <property type="entry name" value="THUMP_AdoMetMT"/>
    <property type="match status" value="1"/>
</dbReference>
<reference evidence="9 10" key="1">
    <citation type="submission" date="2023-09" db="EMBL/GenBank/DDBJ databases">
        <authorList>
            <person name="Rey-Velasco X."/>
        </authorList>
    </citation>
    <scope>NUCLEOTIDE SEQUENCE [LARGE SCALE GENOMIC DNA]</scope>
    <source>
        <strain evidence="9 10">W345</strain>
    </source>
</reference>
<dbReference type="Gene3D" id="3.40.50.150">
    <property type="entry name" value="Vaccinia Virus protein VP39"/>
    <property type="match status" value="2"/>
</dbReference>
<comment type="caution">
    <text evidence="9">The sequence shown here is derived from an EMBL/GenBank/DDBJ whole genome shotgun (WGS) entry which is preliminary data.</text>
</comment>
<comment type="catalytic activity">
    <reaction evidence="6">
        <text>guanosine(2069) in 23S rRNA + S-adenosyl-L-methionine = N(2)-methylguanosine(2069) in 23S rRNA + S-adenosyl-L-homocysteine + H(+)</text>
        <dbReference type="Rhea" id="RHEA:43772"/>
        <dbReference type="Rhea" id="RHEA-COMP:10688"/>
        <dbReference type="Rhea" id="RHEA-COMP:10689"/>
        <dbReference type="ChEBI" id="CHEBI:15378"/>
        <dbReference type="ChEBI" id="CHEBI:57856"/>
        <dbReference type="ChEBI" id="CHEBI:59789"/>
        <dbReference type="ChEBI" id="CHEBI:74269"/>
        <dbReference type="ChEBI" id="CHEBI:74481"/>
        <dbReference type="EC" id="2.1.1.264"/>
    </reaction>
</comment>
<dbReference type="Pfam" id="PF02926">
    <property type="entry name" value="THUMP"/>
    <property type="match status" value="1"/>
</dbReference>
<dbReference type="Gene3D" id="3.30.2130.30">
    <property type="match status" value="1"/>
</dbReference>
<evidence type="ECO:0000256" key="7">
    <source>
        <dbReference type="PROSITE-ProRule" id="PRU00529"/>
    </source>
</evidence>
<dbReference type="Pfam" id="PF01170">
    <property type="entry name" value="UPF0020"/>
    <property type="match status" value="1"/>
</dbReference>
<evidence type="ECO:0000256" key="4">
    <source>
        <dbReference type="ARBA" id="ARBA00022679"/>
    </source>
</evidence>
<comment type="similarity">
    <text evidence="6">Belongs to the methyltransferase superfamily. RlmKL family.</text>
</comment>
<dbReference type="InterPro" id="IPR019614">
    <property type="entry name" value="SAM-dep_methyl-trfase"/>
</dbReference>
<dbReference type="InterPro" id="IPR029063">
    <property type="entry name" value="SAM-dependent_MTases_sf"/>
</dbReference>
<comment type="function">
    <text evidence="6">Specifically methylates the guanine in position 2445 (m2G2445) and the guanine in position 2069 (m7G2069) of 23S rRNA.</text>
</comment>
<dbReference type="SMART" id="SM00981">
    <property type="entry name" value="THUMP"/>
    <property type="match status" value="1"/>
</dbReference>
<dbReference type="PROSITE" id="PS51165">
    <property type="entry name" value="THUMP"/>
    <property type="match status" value="1"/>
</dbReference>
<dbReference type="PROSITE" id="PS01261">
    <property type="entry name" value="UPF0020"/>
    <property type="match status" value="1"/>
</dbReference>
<keyword evidence="10" id="KW-1185">Reference proteome</keyword>
<dbReference type="HAMAP" id="MF_01858">
    <property type="entry name" value="23SrRNA_methyltr_KL"/>
    <property type="match status" value="1"/>
</dbReference>
<sequence length="721" mass="80464">MPQPELLDAFVTAARGLEPLLATELSELGAQDVRERRGGVALRADLASLYRACLWSRTASRVLLPLFVVDAPDPERLYEGALAHDWSALFDVDVRLAIEVAGRSPGITHTHFATLRLKDAIVDQFRARSGRRPSIDTEHADIRLHLHLDRERATISLDLGGGSLHERGYRRDGGQAPLKENLAAALLLRSGWARLAAEGAAFCDPMCGSGTLAIEAAMIAAQQAPGLSRRQWGFSAWLGHRADLWETVRREAVEARRTISLPIHASDSDPRALETARANARRAGLAPAITWTLGDALQQTAPAASGLLLSNPPYGERLGSENELIKLYSLLGNQLRQGFGGWHAGIFTARPDLAPRLGLRASAIHSFYNGDLPCKLLQFDIPAEPPSAEHGSDFANRIRKNLRHLGKWARRNGISAYRLYDADLSEYALAVDLYDCAGEIHLHVQEYLAPKDIDPVRAEQRLRQALAALHSIFELPSERLHFKLRKPQKGSAQYERQSQAQRFFELVEHDCRLSVNFDDYLDTGLFLDHRPLRLRLQRESRDKRVLNLFCYTGSATAHAAVGGASRTLSVDLSKPYLEWAARNLQANGFASTLQTRRGVRSAWNEPHVLLQADCLQWLREQAADPASPRFDLIFCDPPTFSNSKRMEEVLDTQRDHVEMIRNAAALLRPGGTLYFSTNRRRFKLDDAASAGLHVEDITQQTLDEDFKRPPPAHRCWKVTQL</sequence>
<dbReference type="InterPro" id="IPR004114">
    <property type="entry name" value="THUMP_dom"/>
</dbReference>
<accession>A0ABU2WI39</accession>
<dbReference type="CDD" id="cd02440">
    <property type="entry name" value="AdoMet_MTases"/>
    <property type="match status" value="1"/>
</dbReference>
<name>A0ABU2WI39_9GAMM</name>
<keyword evidence="3 6" id="KW-0489">Methyltransferase</keyword>
<evidence type="ECO:0000256" key="1">
    <source>
        <dbReference type="ARBA" id="ARBA00022490"/>
    </source>
</evidence>
<dbReference type="Pfam" id="PF22020">
    <property type="entry name" value="RlmL_1st"/>
    <property type="match status" value="1"/>
</dbReference>
<gene>
    <name evidence="9" type="primary">rlmKL</name>
    <name evidence="6" type="synonym">rlmL</name>
    <name evidence="9" type="ORF">RM530_09190</name>
</gene>
<dbReference type="InterPro" id="IPR000241">
    <property type="entry name" value="RlmKL-like_Mtase"/>
</dbReference>
<evidence type="ECO:0000256" key="6">
    <source>
        <dbReference type="HAMAP-Rule" id="MF_01858"/>
    </source>
</evidence>
<protein>
    <recommendedName>
        <fullName evidence="6">Ribosomal RNA large subunit methyltransferase K/L</fullName>
    </recommendedName>
    <domain>
        <recommendedName>
            <fullName evidence="6">23S rRNA m2G2445 methyltransferase</fullName>
            <ecNumber evidence="6">2.1.1.173</ecNumber>
        </recommendedName>
        <alternativeName>
            <fullName evidence="6">rRNA (guanine-N(2)-)-methyltransferase RlmL</fullName>
        </alternativeName>
    </domain>
    <domain>
        <recommendedName>
            <fullName evidence="6">23S rRNA m7G2069 methyltransferase</fullName>
            <ecNumber evidence="6">2.1.1.264</ecNumber>
        </recommendedName>
        <alternativeName>
            <fullName evidence="6">rRNA (guanine-N(7)-)-methyltransferase RlmK</fullName>
        </alternativeName>
    </domain>
</protein>
<dbReference type="Proteomes" id="UP001254608">
    <property type="component" value="Unassembled WGS sequence"/>
</dbReference>
<evidence type="ECO:0000256" key="2">
    <source>
        <dbReference type="ARBA" id="ARBA00022552"/>
    </source>
</evidence>
<dbReference type="Pfam" id="PF10672">
    <property type="entry name" value="Methyltrans_SAM"/>
    <property type="match status" value="1"/>
</dbReference>
<keyword evidence="7" id="KW-0694">RNA-binding</keyword>
<dbReference type="PANTHER" id="PTHR47313:SF1">
    <property type="entry name" value="RIBOSOMAL RNA LARGE SUBUNIT METHYLTRANSFERASE K_L"/>
    <property type="match status" value="1"/>
</dbReference>
<evidence type="ECO:0000313" key="10">
    <source>
        <dbReference type="Proteomes" id="UP001254608"/>
    </source>
</evidence>
<evidence type="ECO:0000313" key="9">
    <source>
        <dbReference type="EMBL" id="MDT0497535.1"/>
    </source>
</evidence>
<dbReference type="PROSITE" id="PS00092">
    <property type="entry name" value="N6_MTASE"/>
    <property type="match status" value="1"/>
</dbReference>
<dbReference type="InterPro" id="IPR002052">
    <property type="entry name" value="DNA_methylase_N6_adenine_CS"/>
</dbReference>
<evidence type="ECO:0000259" key="8">
    <source>
        <dbReference type="PROSITE" id="PS51165"/>
    </source>
</evidence>
<proteinExistence type="inferred from homology"/>
<comment type="catalytic activity">
    <reaction evidence="6">
        <text>guanosine(2445) in 23S rRNA + S-adenosyl-L-methionine = N(2)-methylguanosine(2445) in 23S rRNA + S-adenosyl-L-homocysteine + H(+)</text>
        <dbReference type="Rhea" id="RHEA:42740"/>
        <dbReference type="Rhea" id="RHEA-COMP:10215"/>
        <dbReference type="Rhea" id="RHEA-COMP:10216"/>
        <dbReference type="ChEBI" id="CHEBI:15378"/>
        <dbReference type="ChEBI" id="CHEBI:57856"/>
        <dbReference type="ChEBI" id="CHEBI:59789"/>
        <dbReference type="ChEBI" id="CHEBI:74269"/>
        <dbReference type="ChEBI" id="CHEBI:74481"/>
        <dbReference type="EC" id="2.1.1.173"/>
    </reaction>
</comment>
<dbReference type="InterPro" id="IPR017244">
    <property type="entry name" value="23SrRNA_methyltr_KL"/>
</dbReference>
<dbReference type="EC" id="2.1.1.173" evidence="6"/>
<dbReference type="GO" id="GO:0052915">
    <property type="term" value="F:23S rRNA (guanine(2445)-N(2))-methyltransferase activity"/>
    <property type="evidence" value="ECO:0007669"/>
    <property type="project" value="UniProtKB-EC"/>
</dbReference>
<evidence type="ECO:0000256" key="3">
    <source>
        <dbReference type="ARBA" id="ARBA00022603"/>
    </source>
</evidence>
<organism evidence="9 10">
    <name type="scientific">Banduia mediterranea</name>
    <dbReference type="NCBI Taxonomy" id="3075609"/>
    <lineage>
        <taxon>Bacteria</taxon>
        <taxon>Pseudomonadati</taxon>
        <taxon>Pseudomonadota</taxon>
        <taxon>Gammaproteobacteria</taxon>
        <taxon>Nevskiales</taxon>
        <taxon>Algiphilaceae</taxon>
        <taxon>Banduia</taxon>
    </lineage>
</organism>
<dbReference type="EMBL" id="JAVRIC010000011">
    <property type="protein sequence ID" value="MDT0497535.1"/>
    <property type="molecule type" value="Genomic_DNA"/>
</dbReference>
<dbReference type="InterPro" id="IPR053943">
    <property type="entry name" value="RlmKL-like_Mtase_CS"/>
</dbReference>
<dbReference type="RefSeq" id="WP_311364928.1">
    <property type="nucleotide sequence ID" value="NZ_JAVRIC010000011.1"/>
</dbReference>
<evidence type="ECO:0000256" key="5">
    <source>
        <dbReference type="ARBA" id="ARBA00022691"/>
    </source>
</evidence>
<dbReference type="InterPro" id="IPR054170">
    <property type="entry name" value="RlmL_1st"/>
</dbReference>
<dbReference type="EC" id="2.1.1.264" evidence="6"/>
<dbReference type="SUPFAM" id="SSF53335">
    <property type="entry name" value="S-adenosyl-L-methionine-dependent methyltransferases"/>
    <property type="match status" value="2"/>
</dbReference>
<keyword evidence="4 6" id="KW-0808">Transferase</keyword>
<feature type="domain" description="THUMP" evidence="8">
    <location>
        <begin position="48"/>
        <end position="159"/>
    </location>
</feature>